<feature type="region of interest" description="Disordered" evidence="1">
    <location>
        <begin position="1"/>
        <end position="43"/>
    </location>
</feature>
<name>A0A6J4N152_9ACTN</name>
<feature type="compositionally biased region" description="Low complexity" evidence="1">
    <location>
        <begin position="33"/>
        <end position="43"/>
    </location>
</feature>
<reference evidence="2" key="1">
    <citation type="submission" date="2020-02" db="EMBL/GenBank/DDBJ databases">
        <authorList>
            <person name="Meier V. D."/>
        </authorList>
    </citation>
    <scope>NUCLEOTIDE SEQUENCE</scope>
    <source>
        <strain evidence="2">AVDCRST_MAG32</strain>
    </source>
</reference>
<accession>A0A6J4N152</accession>
<organism evidence="2">
    <name type="scientific">uncultured Nocardioides sp</name>
    <dbReference type="NCBI Taxonomy" id="198441"/>
    <lineage>
        <taxon>Bacteria</taxon>
        <taxon>Bacillati</taxon>
        <taxon>Actinomycetota</taxon>
        <taxon>Actinomycetes</taxon>
        <taxon>Propionibacteriales</taxon>
        <taxon>Nocardioidaceae</taxon>
        <taxon>Nocardioides</taxon>
        <taxon>environmental samples</taxon>
    </lineage>
</organism>
<feature type="non-terminal residue" evidence="2">
    <location>
        <position position="43"/>
    </location>
</feature>
<dbReference type="EMBL" id="CADCUM010000034">
    <property type="protein sequence ID" value="CAA9372173.1"/>
    <property type="molecule type" value="Genomic_DNA"/>
</dbReference>
<sequence>VPCTSSGRRDPRRRHEPRLRRHLVQPGRRRLLLGRQAPRRQPL</sequence>
<dbReference type="AlphaFoldDB" id="A0A6J4N152"/>
<feature type="compositionally biased region" description="Basic residues" evidence="1">
    <location>
        <begin position="10"/>
        <end position="32"/>
    </location>
</feature>
<proteinExistence type="predicted"/>
<evidence type="ECO:0000313" key="2">
    <source>
        <dbReference type="EMBL" id="CAA9372173.1"/>
    </source>
</evidence>
<feature type="non-terminal residue" evidence="2">
    <location>
        <position position="1"/>
    </location>
</feature>
<evidence type="ECO:0000256" key="1">
    <source>
        <dbReference type="SAM" id="MobiDB-lite"/>
    </source>
</evidence>
<protein>
    <submittedName>
        <fullName evidence="2">Uncharacterized protein</fullName>
    </submittedName>
</protein>
<gene>
    <name evidence="2" type="ORF">AVDCRST_MAG32-802</name>
</gene>